<evidence type="ECO:0000313" key="4">
    <source>
        <dbReference type="Proteomes" id="UP001231189"/>
    </source>
</evidence>
<dbReference type="Pfam" id="PF00450">
    <property type="entry name" value="Peptidase_S10"/>
    <property type="match status" value="1"/>
</dbReference>
<dbReference type="SUPFAM" id="SSF53474">
    <property type="entry name" value="alpha/beta-Hydrolases"/>
    <property type="match status" value="1"/>
</dbReference>
<dbReference type="GO" id="GO:0006508">
    <property type="term" value="P:proteolysis"/>
    <property type="evidence" value="ECO:0007669"/>
    <property type="project" value="InterPro"/>
</dbReference>
<keyword evidence="4" id="KW-1185">Reference proteome</keyword>
<dbReference type="Proteomes" id="UP001231189">
    <property type="component" value="Unassembled WGS sequence"/>
</dbReference>
<reference evidence="3" key="1">
    <citation type="submission" date="2023-07" db="EMBL/GenBank/DDBJ databases">
        <title>A chromosome-level genome assembly of Lolium multiflorum.</title>
        <authorList>
            <person name="Chen Y."/>
            <person name="Copetti D."/>
            <person name="Kolliker R."/>
            <person name="Studer B."/>
        </authorList>
    </citation>
    <scope>NUCLEOTIDE SEQUENCE</scope>
    <source>
        <strain evidence="3">02402/16</strain>
        <tissue evidence="3">Leaf</tissue>
    </source>
</reference>
<dbReference type="PANTHER" id="PTHR11802:SF198">
    <property type="entry name" value="SERINE CARBOXYPEPTIDASE-LIKE 27"/>
    <property type="match status" value="1"/>
</dbReference>
<gene>
    <name evidence="3" type="ORF">QYE76_010665</name>
</gene>
<accession>A0AAD8TXG6</accession>
<protein>
    <submittedName>
        <fullName evidence="3">Uncharacterized protein</fullName>
    </submittedName>
</protein>
<proteinExistence type="inferred from homology"/>
<dbReference type="AlphaFoldDB" id="A0AAD8TXG6"/>
<comment type="similarity">
    <text evidence="1">Belongs to the peptidase S10 family.</text>
</comment>
<feature type="region of interest" description="Disordered" evidence="2">
    <location>
        <begin position="1"/>
        <end position="26"/>
    </location>
</feature>
<comment type="caution">
    <text evidence="3">The sequence shown here is derived from an EMBL/GenBank/DDBJ whole genome shotgun (WGS) entry which is preliminary data.</text>
</comment>
<dbReference type="InterPro" id="IPR001563">
    <property type="entry name" value="Peptidase_S10"/>
</dbReference>
<dbReference type="GO" id="GO:0005773">
    <property type="term" value="C:vacuole"/>
    <property type="evidence" value="ECO:0007669"/>
    <property type="project" value="TreeGrafter"/>
</dbReference>
<dbReference type="GO" id="GO:0004185">
    <property type="term" value="F:serine-type carboxypeptidase activity"/>
    <property type="evidence" value="ECO:0007669"/>
    <property type="project" value="InterPro"/>
</dbReference>
<organism evidence="3 4">
    <name type="scientific">Lolium multiflorum</name>
    <name type="common">Italian ryegrass</name>
    <name type="synonym">Lolium perenne subsp. multiflorum</name>
    <dbReference type="NCBI Taxonomy" id="4521"/>
    <lineage>
        <taxon>Eukaryota</taxon>
        <taxon>Viridiplantae</taxon>
        <taxon>Streptophyta</taxon>
        <taxon>Embryophyta</taxon>
        <taxon>Tracheophyta</taxon>
        <taxon>Spermatophyta</taxon>
        <taxon>Magnoliopsida</taxon>
        <taxon>Liliopsida</taxon>
        <taxon>Poales</taxon>
        <taxon>Poaceae</taxon>
        <taxon>BOP clade</taxon>
        <taxon>Pooideae</taxon>
        <taxon>Poodae</taxon>
        <taxon>Poeae</taxon>
        <taxon>Poeae Chloroplast Group 2 (Poeae type)</taxon>
        <taxon>Loliodinae</taxon>
        <taxon>Loliinae</taxon>
        <taxon>Lolium</taxon>
    </lineage>
</organism>
<evidence type="ECO:0000256" key="1">
    <source>
        <dbReference type="ARBA" id="ARBA00009431"/>
    </source>
</evidence>
<feature type="compositionally biased region" description="Acidic residues" evidence="2">
    <location>
        <begin position="1"/>
        <end position="13"/>
    </location>
</feature>
<evidence type="ECO:0000256" key="2">
    <source>
        <dbReference type="SAM" id="MobiDB-lite"/>
    </source>
</evidence>
<dbReference type="InterPro" id="IPR029058">
    <property type="entry name" value="AB_hydrolase_fold"/>
</dbReference>
<dbReference type="EMBL" id="JAUUTY010000001">
    <property type="protein sequence ID" value="KAK1693968.1"/>
    <property type="molecule type" value="Genomic_DNA"/>
</dbReference>
<name>A0AAD8TXG6_LOLMU</name>
<dbReference type="PANTHER" id="PTHR11802">
    <property type="entry name" value="SERINE PROTEASE FAMILY S10 SERINE CARBOXYPEPTIDASE"/>
    <property type="match status" value="1"/>
</dbReference>
<dbReference type="Gene3D" id="3.40.50.1820">
    <property type="entry name" value="alpha/beta hydrolase"/>
    <property type="match status" value="1"/>
</dbReference>
<sequence>MGAEGEEEDDSADNNEPPPPSPASFPFYWFQHFHLDNDEDEYYNDPPKAPARSRSGGRVLALAFLLRPGLTAAASGHAADRIVRLPGQPAVDFDMYSGYITVEQSAGRSLFYLLQEAPEEAQPAPLVLWLNGGPGCSSIASEELSAFRIRPHGAGLFLNVYRWNKGIPTIFQ</sequence>
<evidence type="ECO:0000313" key="3">
    <source>
        <dbReference type="EMBL" id="KAK1693968.1"/>
    </source>
</evidence>